<protein>
    <submittedName>
        <fullName evidence="2">Uncharacterized protein</fullName>
    </submittedName>
</protein>
<dbReference type="RefSeq" id="WP_133634046.1">
    <property type="nucleotide sequence ID" value="NZ_SNZJ01000001.1"/>
</dbReference>
<feature type="transmembrane region" description="Helical" evidence="1">
    <location>
        <begin position="45"/>
        <end position="64"/>
    </location>
</feature>
<accession>A0A4R6ZYB3</accession>
<comment type="caution">
    <text evidence="2">The sequence shown here is derived from an EMBL/GenBank/DDBJ whole genome shotgun (WGS) entry which is preliminary data.</text>
</comment>
<gene>
    <name evidence="2" type="ORF">DFP85_101193</name>
</gene>
<keyword evidence="1" id="KW-0812">Transmembrane</keyword>
<evidence type="ECO:0000313" key="2">
    <source>
        <dbReference type="EMBL" id="TDR57374.1"/>
    </source>
</evidence>
<dbReference type="AlphaFoldDB" id="A0A4R6ZYB3"/>
<reference evidence="2 3" key="1">
    <citation type="submission" date="2019-03" db="EMBL/GenBank/DDBJ databases">
        <title>Genomic Encyclopedia of Type Strains, Phase III (KMG-III): the genomes of soil and plant-associated and newly described type strains.</title>
        <authorList>
            <person name="Whitman W."/>
        </authorList>
    </citation>
    <scope>NUCLEOTIDE SEQUENCE [LARGE SCALE GENOMIC DNA]</scope>
    <source>
        <strain evidence="2 3">CECT 5797</strain>
    </source>
</reference>
<keyword evidence="1" id="KW-1133">Transmembrane helix</keyword>
<feature type="transmembrane region" description="Helical" evidence="1">
    <location>
        <begin position="12"/>
        <end position="33"/>
    </location>
</feature>
<organism evidence="2 3">
    <name type="scientific">Halomonas ventosae</name>
    <dbReference type="NCBI Taxonomy" id="229007"/>
    <lineage>
        <taxon>Bacteria</taxon>
        <taxon>Pseudomonadati</taxon>
        <taxon>Pseudomonadota</taxon>
        <taxon>Gammaproteobacteria</taxon>
        <taxon>Oceanospirillales</taxon>
        <taxon>Halomonadaceae</taxon>
        <taxon>Halomonas</taxon>
    </lineage>
</organism>
<name>A0A4R6ZYB3_9GAMM</name>
<sequence>MTTAVRTLVRYTLKTITLFAFLAFMGLAAGMIVSHGETAQSLGDFIAPIVLAGLLLIALVWLWYK</sequence>
<keyword evidence="1" id="KW-0472">Membrane</keyword>
<evidence type="ECO:0000313" key="3">
    <source>
        <dbReference type="Proteomes" id="UP000295212"/>
    </source>
</evidence>
<dbReference type="EMBL" id="SNZJ01000001">
    <property type="protein sequence ID" value="TDR57374.1"/>
    <property type="molecule type" value="Genomic_DNA"/>
</dbReference>
<proteinExistence type="predicted"/>
<evidence type="ECO:0000256" key="1">
    <source>
        <dbReference type="SAM" id="Phobius"/>
    </source>
</evidence>
<dbReference type="Proteomes" id="UP000295212">
    <property type="component" value="Unassembled WGS sequence"/>
</dbReference>